<proteinExistence type="inferred from homology"/>
<comment type="similarity">
    <text evidence="2">Belongs to the DoxX family.</text>
</comment>
<evidence type="ECO:0000256" key="5">
    <source>
        <dbReference type="ARBA" id="ARBA00022989"/>
    </source>
</evidence>
<keyword evidence="6" id="KW-0472">Membrane</keyword>
<sequence length="320" mass="33735">MLVRRIARPLLSAVFISGGIDALRNPAQRAQAAAPLIDKSTEALPGSVTQKIPSDPETLVKINAAVQIGGGILLATGKAPRLASLALAGSLVPTTVVGHDFWNEADPAKKAAQRTQFLKNVSLLGGLLIAAVDTEGKPSLGWRGRRAARHAQEAVAAALPLGSGHDHHGPEIAEALAAASERARILSGEAAERGSGLLEIAKDRGAEFAKVAADRGPEWADVAKEHGSEWAEIAKEHGSEWAEVAKERGAELVELAKERGAELVDVAKERGPELAEVAREKSGEWAGTAAERSEVLSKRARKQAETALEKARAKRDELSH</sequence>
<organism evidence="8 9">
    <name type="scientific">Rhodococcus opacus</name>
    <name type="common">Nocardia opaca</name>
    <dbReference type="NCBI Taxonomy" id="37919"/>
    <lineage>
        <taxon>Bacteria</taxon>
        <taxon>Bacillati</taxon>
        <taxon>Actinomycetota</taxon>
        <taxon>Actinomycetes</taxon>
        <taxon>Mycobacteriales</taxon>
        <taxon>Nocardiaceae</taxon>
        <taxon>Rhodococcus</taxon>
    </lineage>
</organism>
<dbReference type="Pfam" id="PF07681">
    <property type="entry name" value="DoxX"/>
    <property type="match status" value="1"/>
</dbReference>
<dbReference type="eggNOG" id="COG2259">
    <property type="taxonomic scope" value="Bacteria"/>
</dbReference>
<evidence type="ECO:0000256" key="4">
    <source>
        <dbReference type="ARBA" id="ARBA00022692"/>
    </source>
</evidence>
<comment type="subcellular location">
    <subcellularLocation>
        <location evidence="1">Cell membrane</location>
        <topology evidence="1">Multi-pass membrane protein</topology>
    </subcellularLocation>
</comment>
<evidence type="ECO:0000256" key="3">
    <source>
        <dbReference type="ARBA" id="ARBA00022475"/>
    </source>
</evidence>
<dbReference type="AlphaFoldDB" id="A0A076EXM5"/>
<dbReference type="GO" id="GO:0005886">
    <property type="term" value="C:plasma membrane"/>
    <property type="evidence" value="ECO:0007669"/>
    <property type="project" value="UniProtKB-SubCell"/>
</dbReference>
<dbReference type="InterPro" id="IPR032808">
    <property type="entry name" value="DoxX"/>
</dbReference>
<evidence type="ECO:0000256" key="6">
    <source>
        <dbReference type="ARBA" id="ARBA00023136"/>
    </source>
</evidence>
<dbReference type="InterPro" id="IPR051907">
    <property type="entry name" value="DoxX-like_oxidoreductase"/>
</dbReference>
<dbReference type="RefSeq" id="WP_128642001.1">
    <property type="nucleotide sequence ID" value="NZ_CP008947.1"/>
</dbReference>
<reference evidence="8 9" key="1">
    <citation type="submission" date="2014-07" db="EMBL/GenBank/DDBJ databases">
        <title>Genome Sequence of Rhodococcus opacus Strain R7, a Biodegrader of Mono- and Polycyclic Aromatic Hydrocarbons.</title>
        <authorList>
            <person name="Di Gennaro P."/>
            <person name="Zampolli J."/>
            <person name="Presti I."/>
            <person name="Cappelletti M."/>
            <person name="D'Ursi P."/>
            <person name="Orro A."/>
            <person name="Mezzelani A."/>
            <person name="Milanesi L."/>
        </authorList>
    </citation>
    <scope>NUCLEOTIDE SEQUENCE [LARGE SCALE GENOMIC DNA]</scope>
    <source>
        <strain evidence="8 9">R7</strain>
    </source>
</reference>
<keyword evidence="4" id="KW-0812">Transmembrane</keyword>
<evidence type="ECO:0000256" key="2">
    <source>
        <dbReference type="ARBA" id="ARBA00006679"/>
    </source>
</evidence>
<evidence type="ECO:0000256" key="1">
    <source>
        <dbReference type="ARBA" id="ARBA00004651"/>
    </source>
</evidence>
<dbReference type="Proteomes" id="UP000028488">
    <property type="component" value="Chromosome"/>
</dbReference>
<gene>
    <name evidence="8" type="ORF">EP51_38150</name>
</gene>
<keyword evidence="5" id="KW-1133">Transmembrane helix</keyword>
<keyword evidence="3" id="KW-1003">Cell membrane</keyword>
<evidence type="ECO:0000313" key="9">
    <source>
        <dbReference type="Proteomes" id="UP000028488"/>
    </source>
</evidence>
<evidence type="ECO:0000313" key="8">
    <source>
        <dbReference type="EMBL" id="AII10163.1"/>
    </source>
</evidence>
<feature type="region of interest" description="Disordered" evidence="7">
    <location>
        <begin position="278"/>
        <end position="320"/>
    </location>
</feature>
<protein>
    <submittedName>
        <fullName evidence="8">DoxX family protein</fullName>
    </submittedName>
</protein>
<dbReference type="EMBL" id="CP008947">
    <property type="protein sequence ID" value="AII10163.1"/>
    <property type="molecule type" value="Genomic_DNA"/>
</dbReference>
<dbReference type="PANTHER" id="PTHR33452">
    <property type="entry name" value="OXIDOREDUCTASE CATD-RELATED"/>
    <property type="match status" value="1"/>
</dbReference>
<name>A0A076EXM5_RHOOP</name>
<dbReference type="PANTHER" id="PTHR33452:SF1">
    <property type="entry name" value="INNER MEMBRANE PROTEIN YPHA-RELATED"/>
    <property type="match status" value="1"/>
</dbReference>
<feature type="compositionally biased region" description="Basic and acidic residues" evidence="7">
    <location>
        <begin position="291"/>
        <end position="320"/>
    </location>
</feature>
<evidence type="ECO:0000256" key="7">
    <source>
        <dbReference type="SAM" id="MobiDB-lite"/>
    </source>
</evidence>
<accession>A0A076EXM5</accession>